<dbReference type="AlphaFoldDB" id="A0AAU8JQ72"/>
<organism evidence="1">
    <name type="scientific">Kitasatospora camelliae</name>
    <dbReference type="NCBI Taxonomy" id="3156397"/>
    <lineage>
        <taxon>Bacteria</taxon>
        <taxon>Bacillati</taxon>
        <taxon>Actinomycetota</taxon>
        <taxon>Actinomycetes</taxon>
        <taxon>Kitasatosporales</taxon>
        <taxon>Streptomycetaceae</taxon>
        <taxon>Kitasatospora</taxon>
    </lineage>
</organism>
<proteinExistence type="predicted"/>
<evidence type="ECO:0000313" key="1">
    <source>
        <dbReference type="EMBL" id="XCM77952.1"/>
    </source>
</evidence>
<dbReference type="Pfam" id="PF06013">
    <property type="entry name" value="WXG100"/>
    <property type="match status" value="1"/>
</dbReference>
<accession>A0AAU8JQ72</accession>
<dbReference type="KEGG" id="kcm:ABWK59_02905"/>
<sequence>MSTYSVHFAKVQHVAEEMQLISRTIGTTLAELDANARRHLAEWNSDAQTAYTHAKARWDTAAADMAAQAQKAQTALTHIHAAYLQAERTGSGMWGR</sequence>
<gene>
    <name evidence="1" type="ORF">ABWK59_02905</name>
</gene>
<dbReference type="Gene3D" id="1.10.287.1060">
    <property type="entry name" value="ESAT-6-like"/>
    <property type="match status" value="1"/>
</dbReference>
<name>A0AAU8JQ72_9ACTN</name>
<dbReference type="InterPro" id="IPR010310">
    <property type="entry name" value="T7SS_ESAT-6-like"/>
</dbReference>
<dbReference type="EMBL" id="CP159872">
    <property type="protein sequence ID" value="XCM77952.1"/>
    <property type="molecule type" value="Genomic_DNA"/>
</dbReference>
<reference evidence="1" key="1">
    <citation type="submission" date="2024-06" db="EMBL/GenBank/DDBJ databases">
        <title>The genome sequences of Kitasatospora sp. strain HUAS MG31.</title>
        <authorList>
            <person name="Mo P."/>
        </authorList>
    </citation>
    <scope>NUCLEOTIDE SEQUENCE</scope>
    <source>
        <strain evidence="1">HUAS MG31</strain>
    </source>
</reference>
<dbReference type="SUPFAM" id="SSF140453">
    <property type="entry name" value="EsxAB dimer-like"/>
    <property type="match status" value="1"/>
</dbReference>
<protein>
    <submittedName>
        <fullName evidence="1">WXG100 family type VII secretion target</fullName>
    </submittedName>
</protein>
<dbReference type="InterPro" id="IPR036689">
    <property type="entry name" value="ESAT-6-like_sf"/>
</dbReference>
<dbReference type="RefSeq" id="WP_354637686.1">
    <property type="nucleotide sequence ID" value="NZ_CP159872.1"/>
</dbReference>